<protein>
    <submittedName>
        <fullName evidence="2">Uncharacterized protein</fullName>
    </submittedName>
</protein>
<evidence type="ECO:0000313" key="3">
    <source>
        <dbReference type="Proteomes" id="UP001469553"/>
    </source>
</evidence>
<gene>
    <name evidence="2" type="ORF">AMECASPLE_015443</name>
</gene>
<evidence type="ECO:0000256" key="1">
    <source>
        <dbReference type="SAM" id="MobiDB-lite"/>
    </source>
</evidence>
<feature type="compositionally biased region" description="Polar residues" evidence="1">
    <location>
        <begin position="105"/>
        <end position="118"/>
    </location>
</feature>
<feature type="region of interest" description="Disordered" evidence="1">
    <location>
        <begin position="97"/>
        <end position="139"/>
    </location>
</feature>
<dbReference type="Proteomes" id="UP001469553">
    <property type="component" value="Unassembled WGS sequence"/>
</dbReference>
<accession>A0ABV0ZPB7</accession>
<proteinExistence type="predicted"/>
<dbReference type="EMBL" id="JAHRIP010066919">
    <property type="protein sequence ID" value="MEQ2307158.1"/>
    <property type="molecule type" value="Genomic_DNA"/>
</dbReference>
<sequence>MIWDRETANCTEKRENRQWTARAMALPDLPVGLLKAALSSGLWRKKPLALKQLCGAGIFTFTLLPPQENQQTERDFKIPKTRFSSKWPLLKGSLTRKKEIEGEDMQQNAQDWESNPGQPHQGLSPLHMLYQLSHPAPHK</sequence>
<name>A0ABV0ZPB7_9TELE</name>
<keyword evidence="3" id="KW-1185">Reference proteome</keyword>
<organism evidence="2 3">
    <name type="scientific">Ameca splendens</name>
    <dbReference type="NCBI Taxonomy" id="208324"/>
    <lineage>
        <taxon>Eukaryota</taxon>
        <taxon>Metazoa</taxon>
        <taxon>Chordata</taxon>
        <taxon>Craniata</taxon>
        <taxon>Vertebrata</taxon>
        <taxon>Euteleostomi</taxon>
        <taxon>Actinopterygii</taxon>
        <taxon>Neopterygii</taxon>
        <taxon>Teleostei</taxon>
        <taxon>Neoteleostei</taxon>
        <taxon>Acanthomorphata</taxon>
        <taxon>Ovalentaria</taxon>
        <taxon>Atherinomorphae</taxon>
        <taxon>Cyprinodontiformes</taxon>
        <taxon>Goodeidae</taxon>
        <taxon>Ameca</taxon>
    </lineage>
</organism>
<reference evidence="2 3" key="1">
    <citation type="submission" date="2021-06" db="EMBL/GenBank/DDBJ databases">
        <authorList>
            <person name="Palmer J.M."/>
        </authorList>
    </citation>
    <scope>NUCLEOTIDE SEQUENCE [LARGE SCALE GENOMIC DNA]</scope>
    <source>
        <strain evidence="2 3">AS_MEX2019</strain>
        <tissue evidence="2">Muscle</tissue>
    </source>
</reference>
<comment type="caution">
    <text evidence="2">The sequence shown here is derived from an EMBL/GenBank/DDBJ whole genome shotgun (WGS) entry which is preliminary data.</text>
</comment>
<evidence type="ECO:0000313" key="2">
    <source>
        <dbReference type="EMBL" id="MEQ2307158.1"/>
    </source>
</evidence>